<keyword evidence="3" id="KW-0807">Transducer</keyword>
<dbReference type="EMBL" id="MUAV01000003">
    <property type="protein sequence ID" value="RAP42739.1"/>
    <property type="molecule type" value="Genomic_DNA"/>
</dbReference>
<accession>A0ABX9DM49</accession>
<evidence type="ECO:0000256" key="3">
    <source>
        <dbReference type="PROSITE-ProRule" id="PRU00284"/>
    </source>
</evidence>
<dbReference type="Pfam" id="PF00672">
    <property type="entry name" value="HAMP"/>
    <property type="match status" value="1"/>
</dbReference>
<dbReference type="RefSeq" id="WP_245943034.1">
    <property type="nucleotide sequence ID" value="NZ_MUAV01000003.1"/>
</dbReference>
<sequence>MRLSKLSLKVVLTLGTGLLVLVLCIVQGVVLQRQTAEAMREAAQQRQTTSLRILIDQFDNRFGGIGFENAPDGTVSRVTWDRLPDLTDNALIDHVGGLSGETATLFAWDAASDDFVRVSTNIQKPDGTRAVGTPLGRDNPVRAAMLQGQTYSGEAIILGRPFMTVYQPIMGPEGQPIGIFYVGIDRSRIDHAIAVQRQTGLAVTAVLIALAMAVLLVMLRVLLRPLSDLGGAFEQMAGGDLETEVPHAHRQDEIGGIADRADAFRIKLKAARRLDEEARQRQKEEAHVVQTLRAGLERMASGDLSRSLEEPFPENYEGLRTDFNATIDTLNDLIGIVAENAAEIRTRTDEISTAADELSHRTENQAATLEETAAALDQMTSSVRAAAEGAAEVAEVVKRACNHAEESGLVVKDAVGAMSRIKRSSDGIGQIIGVIDDIAFQTNLLALNAGVEAARAGEAGRGFAVVASEVRALAQRSSEAAREIKTLISTSSDEVESGVALVNRTGEALTDIVERVGNIAGLVADIAKGAEEQSVGLGEINVGVSELDKVTQQNAAMVEEATAASTTLNSDAATLERLVARFDLKRRPSAHGTAPAPARARPAASAPDPVPAAVPSAPLRQAVNDGGWQDF</sequence>
<dbReference type="Pfam" id="PF00015">
    <property type="entry name" value="MCPsignal"/>
    <property type="match status" value="1"/>
</dbReference>
<feature type="transmembrane region" description="Helical" evidence="5">
    <location>
        <begin position="201"/>
        <end position="223"/>
    </location>
</feature>
<evidence type="ECO:0000259" key="6">
    <source>
        <dbReference type="PROSITE" id="PS50111"/>
    </source>
</evidence>
<evidence type="ECO:0000256" key="4">
    <source>
        <dbReference type="SAM" id="MobiDB-lite"/>
    </source>
</evidence>
<name>A0ABX9DM49_9RHOB</name>
<dbReference type="CDD" id="cd06225">
    <property type="entry name" value="HAMP"/>
    <property type="match status" value="1"/>
</dbReference>
<dbReference type="Gene3D" id="1.10.8.500">
    <property type="entry name" value="HAMP domain in histidine kinase"/>
    <property type="match status" value="1"/>
</dbReference>
<dbReference type="InterPro" id="IPR003660">
    <property type="entry name" value="HAMP_dom"/>
</dbReference>
<dbReference type="InterPro" id="IPR004089">
    <property type="entry name" value="MCPsignal_dom"/>
</dbReference>
<evidence type="ECO:0000259" key="7">
    <source>
        <dbReference type="PROSITE" id="PS50885"/>
    </source>
</evidence>
<dbReference type="InterPro" id="IPR051310">
    <property type="entry name" value="MCP_chemotaxis"/>
</dbReference>
<keyword evidence="1" id="KW-0145">Chemotaxis</keyword>
<feature type="compositionally biased region" description="Low complexity" evidence="4">
    <location>
        <begin position="594"/>
        <end position="618"/>
    </location>
</feature>
<feature type="region of interest" description="Disordered" evidence="4">
    <location>
        <begin position="586"/>
        <end position="631"/>
    </location>
</feature>
<dbReference type="InterPro" id="IPR033462">
    <property type="entry name" value="Cache_3-Cache_2"/>
</dbReference>
<dbReference type="PANTHER" id="PTHR43531">
    <property type="entry name" value="PROTEIN ICFG"/>
    <property type="match status" value="1"/>
</dbReference>
<dbReference type="SMART" id="SM00304">
    <property type="entry name" value="HAMP"/>
    <property type="match status" value="2"/>
</dbReference>
<dbReference type="PANTHER" id="PTHR43531:SF11">
    <property type="entry name" value="METHYL-ACCEPTING CHEMOTAXIS PROTEIN 3"/>
    <property type="match status" value="1"/>
</dbReference>
<protein>
    <recommendedName>
        <fullName evidence="10">Methyl-accepting chemotaxis protein</fullName>
    </recommendedName>
</protein>
<evidence type="ECO:0000313" key="8">
    <source>
        <dbReference type="EMBL" id="RAP42739.1"/>
    </source>
</evidence>
<feature type="domain" description="HAMP" evidence="7">
    <location>
        <begin position="220"/>
        <end position="273"/>
    </location>
</feature>
<comment type="caution">
    <text evidence="8">The sequence shown here is derived from an EMBL/GenBank/DDBJ whole genome shotgun (WGS) entry which is preliminary data.</text>
</comment>
<evidence type="ECO:0008006" key="10">
    <source>
        <dbReference type="Google" id="ProtNLM"/>
    </source>
</evidence>
<feature type="domain" description="HAMP" evidence="7">
    <location>
        <begin position="289"/>
        <end position="335"/>
    </location>
</feature>
<dbReference type="PROSITE" id="PS50111">
    <property type="entry name" value="CHEMOTAXIS_TRANSDUC_2"/>
    <property type="match status" value="1"/>
</dbReference>
<keyword evidence="5" id="KW-1133">Transmembrane helix</keyword>
<reference evidence="8 9" key="1">
    <citation type="submission" date="2017-01" db="EMBL/GenBank/DDBJ databases">
        <title>Genome sequence of Rhodovulum viride JA756.</title>
        <authorList>
            <person name="Lakshmi K.V."/>
            <person name="Tushar L.D."/>
            <person name="Sasikala C."/>
            <person name="Venkataramana C."/>
        </authorList>
    </citation>
    <scope>NUCLEOTIDE SEQUENCE [LARGE SCALE GENOMIC DNA]</scope>
    <source>
        <strain evidence="8 9">JA756</strain>
    </source>
</reference>
<dbReference type="Pfam" id="PF17201">
    <property type="entry name" value="Cache_3-Cache_2"/>
    <property type="match status" value="1"/>
</dbReference>
<organism evidence="8 9">
    <name type="scientific">Rhodovulum viride</name>
    <dbReference type="NCBI Taxonomy" id="1231134"/>
    <lineage>
        <taxon>Bacteria</taxon>
        <taxon>Pseudomonadati</taxon>
        <taxon>Pseudomonadota</taxon>
        <taxon>Alphaproteobacteria</taxon>
        <taxon>Rhodobacterales</taxon>
        <taxon>Paracoccaceae</taxon>
        <taxon>Rhodovulum</taxon>
    </lineage>
</organism>
<dbReference type="SUPFAM" id="SSF58104">
    <property type="entry name" value="Methyl-accepting chemotaxis protein (MCP) signaling domain"/>
    <property type="match status" value="1"/>
</dbReference>
<comment type="similarity">
    <text evidence="2">Belongs to the methyl-accepting chemotaxis (MCP) protein family.</text>
</comment>
<evidence type="ECO:0000256" key="5">
    <source>
        <dbReference type="SAM" id="Phobius"/>
    </source>
</evidence>
<dbReference type="InterPro" id="IPR029151">
    <property type="entry name" value="Sensor-like_sf"/>
</dbReference>
<feature type="domain" description="Methyl-accepting transducer" evidence="6">
    <location>
        <begin position="340"/>
        <end position="569"/>
    </location>
</feature>
<dbReference type="PROSITE" id="PS50885">
    <property type="entry name" value="HAMP"/>
    <property type="match status" value="2"/>
</dbReference>
<evidence type="ECO:0000256" key="2">
    <source>
        <dbReference type="ARBA" id="ARBA00029447"/>
    </source>
</evidence>
<dbReference type="Gene3D" id="1.10.287.950">
    <property type="entry name" value="Methyl-accepting chemotaxis protein"/>
    <property type="match status" value="1"/>
</dbReference>
<dbReference type="CDD" id="cd11386">
    <property type="entry name" value="MCP_signal"/>
    <property type="match status" value="1"/>
</dbReference>
<keyword evidence="5" id="KW-0812">Transmembrane</keyword>
<dbReference type="SUPFAM" id="SSF103190">
    <property type="entry name" value="Sensory domain-like"/>
    <property type="match status" value="1"/>
</dbReference>
<keyword evidence="5" id="KW-0472">Membrane</keyword>
<dbReference type="PRINTS" id="PR00260">
    <property type="entry name" value="CHEMTRNSDUCR"/>
</dbReference>
<evidence type="ECO:0000256" key="1">
    <source>
        <dbReference type="ARBA" id="ARBA00022500"/>
    </source>
</evidence>
<evidence type="ECO:0000313" key="9">
    <source>
        <dbReference type="Proteomes" id="UP000248659"/>
    </source>
</evidence>
<proteinExistence type="inferred from homology"/>
<dbReference type="SUPFAM" id="SSF158472">
    <property type="entry name" value="HAMP domain-like"/>
    <property type="match status" value="1"/>
</dbReference>
<gene>
    <name evidence="8" type="ORF">BYZ73_03490</name>
</gene>
<dbReference type="Proteomes" id="UP000248659">
    <property type="component" value="Unassembled WGS sequence"/>
</dbReference>
<keyword evidence="9" id="KW-1185">Reference proteome</keyword>
<dbReference type="SMART" id="SM00283">
    <property type="entry name" value="MA"/>
    <property type="match status" value="1"/>
</dbReference>
<dbReference type="InterPro" id="IPR004090">
    <property type="entry name" value="Chemotax_Me-accpt_rcpt"/>
</dbReference>